<evidence type="ECO:0000256" key="5">
    <source>
        <dbReference type="SAM" id="Phobius"/>
    </source>
</evidence>
<dbReference type="PANTHER" id="PTHR30563">
    <property type="entry name" value="DNA RECOMBINATION PROTEIN RMUC"/>
    <property type="match status" value="1"/>
</dbReference>
<dbReference type="AlphaFoldDB" id="A0A1G1X3L0"/>
<name>A0A1G1X3L0_9BACT</name>
<dbReference type="Proteomes" id="UP000177528">
    <property type="component" value="Unassembled WGS sequence"/>
</dbReference>
<dbReference type="PANTHER" id="PTHR30563:SF0">
    <property type="entry name" value="DNA RECOMBINATION PROTEIN RMUC"/>
    <property type="match status" value="1"/>
</dbReference>
<gene>
    <name evidence="6" type="ORF">A3D99_01695</name>
</gene>
<dbReference type="Pfam" id="PF02646">
    <property type="entry name" value="RmuC"/>
    <property type="match status" value="1"/>
</dbReference>
<comment type="function">
    <text evidence="1">Involved in DNA recombination.</text>
</comment>
<organism evidence="6 7">
    <name type="scientific">Candidatus Andersenbacteria bacterium RIFCSPHIGHO2_12_FULL_45_11</name>
    <dbReference type="NCBI Taxonomy" id="1797281"/>
    <lineage>
        <taxon>Bacteria</taxon>
        <taxon>Candidatus Anderseniibacteriota</taxon>
    </lineage>
</organism>
<comment type="caution">
    <text evidence="6">The sequence shown here is derived from an EMBL/GenBank/DDBJ whole genome shotgun (WGS) entry which is preliminary data.</text>
</comment>
<keyword evidence="5" id="KW-0812">Transmembrane</keyword>
<evidence type="ECO:0000256" key="3">
    <source>
        <dbReference type="ARBA" id="ARBA00023054"/>
    </source>
</evidence>
<evidence type="ECO:0000313" key="6">
    <source>
        <dbReference type="EMBL" id="OGY33927.1"/>
    </source>
</evidence>
<evidence type="ECO:0008006" key="8">
    <source>
        <dbReference type="Google" id="ProtNLM"/>
    </source>
</evidence>
<feature type="transmembrane region" description="Helical" evidence="5">
    <location>
        <begin position="6"/>
        <end position="24"/>
    </location>
</feature>
<proteinExistence type="inferred from homology"/>
<dbReference type="InterPro" id="IPR003798">
    <property type="entry name" value="DNA_recombination_RmuC"/>
</dbReference>
<evidence type="ECO:0000313" key="7">
    <source>
        <dbReference type="Proteomes" id="UP000177528"/>
    </source>
</evidence>
<keyword evidence="4" id="KW-0233">DNA recombination</keyword>
<evidence type="ECO:0000256" key="1">
    <source>
        <dbReference type="ARBA" id="ARBA00003416"/>
    </source>
</evidence>
<dbReference type="GO" id="GO:0006310">
    <property type="term" value="P:DNA recombination"/>
    <property type="evidence" value="ECO:0007669"/>
    <property type="project" value="UniProtKB-KW"/>
</dbReference>
<keyword evidence="5" id="KW-1133">Transmembrane helix</keyword>
<reference evidence="6 7" key="1">
    <citation type="journal article" date="2016" name="Nat. Commun.">
        <title>Thousands of microbial genomes shed light on interconnected biogeochemical processes in an aquifer system.</title>
        <authorList>
            <person name="Anantharaman K."/>
            <person name="Brown C.T."/>
            <person name="Hug L.A."/>
            <person name="Sharon I."/>
            <person name="Castelle C.J."/>
            <person name="Probst A.J."/>
            <person name="Thomas B.C."/>
            <person name="Singh A."/>
            <person name="Wilkins M.J."/>
            <person name="Karaoz U."/>
            <person name="Brodie E.L."/>
            <person name="Williams K.H."/>
            <person name="Hubbard S.S."/>
            <person name="Banfield J.F."/>
        </authorList>
    </citation>
    <scope>NUCLEOTIDE SEQUENCE [LARGE SCALE GENOMIC DNA]</scope>
</reference>
<evidence type="ECO:0000256" key="2">
    <source>
        <dbReference type="ARBA" id="ARBA00009840"/>
    </source>
</evidence>
<keyword evidence="3" id="KW-0175">Coiled coil</keyword>
<sequence length="329" mass="37475">MDIPNSVLIVLVVVIGAVVAYFFMRKNGSNSSEMEEKLFAHMDRMQALIDQRLSENVRAVSGAEQSIRSVSHGLGKLEQATATLQKTGNEIVSFQNMLKAPKIRGSFGEVLLGNLLADVLPQDRYELQYPFAEGREIADSIIRLQDGYIVAIDAKFPFANYEAFMNEKDEDEKAAIRRIFIRDVKKHISDIARKYISSNEKTLDYAFMYIPIEGVYYETMVRDQDGDSLWEFCLANKVVPVSPNSFLAYLQTVLIGLRGMKVEQQTKEILEYIGQLRQDFGKFSEDFLTVGKHLGNAKTKYEESTRRLDKFSNRFEQIDSGEDQPRLTS</sequence>
<dbReference type="EMBL" id="MHHR01000025">
    <property type="protein sequence ID" value="OGY33927.1"/>
    <property type="molecule type" value="Genomic_DNA"/>
</dbReference>
<evidence type="ECO:0000256" key="4">
    <source>
        <dbReference type="ARBA" id="ARBA00023172"/>
    </source>
</evidence>
<comment type="similarity">
    <text evidence="2">Belongs to the RmuC family.</text>
</comment>
<protein>
    <recommendedName>
        <fullName evidence="8">DNA recombination protein RmuC</fullName>
    </recommendedName>
</protein>
<keyword evidence="5" id="KW-0472">Membrane</keyword>
<accession>A0A1G1X3L0</accession>